<evidence type="ECO:0000313" key="3">
    <source>
        <dbReference type="EMBL" id="KAK2632315.1"/>
    </source>
</evidence>
<dbReference type="EMBL" id="MU848564">
    <property type="protein sequence ID" value="KAK2632315.1"/>
    <property type="molecule type" value="Genomic_DNA"/>
</dbReference>
<feature type="compositionally biased region" description="Polar residues" evidence="1">
    <location>
        <begin position="61"/>
        <end position="84"/>
    </location>
</feature>
<feature type="transmembrane region" description="Helical" evidence="2">
    <location>
        <begin position="222"/>
        <end position="244"/>
    </location>
</feature>
<proteinExistence type="predicted"/>
<accession>A0A058ZSF1</accession>
<evidence type="ECO:0008006" key="6">
    <source>
        <dbReference type="Google" id="ProtNLM"/>
    </source>
</evidence>
<evidence type="ECO:0000256" key="1">
    <source>
        <dbReference type="SAM" id="MobiDB-lite"/>
    </source>
</evidence>
<dbReference type="AlphaFoldDB" id="A0A058ZSF1"/>
<reference evidence="3" key="3">
    <citation type="submission" date="2023-04" db="EMBL/GenBank/DDBJ databases">
        <title>WGS assembly of Eucalyptus grandis.</title>
        <authorList>
            <person name="Myburg A."/>
            <person name="Grattapaglia D."/>
            <person name="Tuskan G."/>
            <person name="Hellsten U."/>
            <person name="Hayes R."/>
            <person name="Grimwood J."/>
            <person name="Jenkins J."/>
            <person name="Lindquist E."/>
            <person name="Tice H."/>
            <person name="Bauer D."/>
            <person name="Goodstein D."/>
            <person name="Dubchak I."/>
            <person name="Poliakov A."/>
            <person name="Mizrachi E."/>
            <person name="Kullan A."/>
            <person name="Hussey S."/>
            <person name="Pinard D."/>
            <person name="Van D."/>
            <person name="Singh P."/>
            <person name="Van J."/>
            <person name="Silva-Junior O."/>
            <person name="Togawa R."/>
            <person name="Pappas M."/>
            <person name="Faria D."/>
            <person name="Sansaloni C."/>
            <person name="Petroli C."/>
            <person name="Yang X."/>
            <person name="Ranjan P."/>
            <person name="Tschaplinski T."/>
            <person name="Ye C."/>
            <person name="Li T."/>
            <person name="Sterck L."/>
            <person name="Vanneste K."/>
            <person name="Murat F."/>
            <person name="Soler M."/>
            <person name="Clemente H."/>
            <person name="Saidi N."/>
            <person name="Cassan-Wang H."/>
            <person name="Dunand C."/>
            <person name="Hefer C."/>
            <person name="Bornberg-Bauer E."/>
            <person name="Kersting A."/>
            <person name="Vining K."/>
            <person name="Amarasinghe V."/>
            <person name="Ranik M."/>
            <person name="Naithani S."/>
            <person name="Elser J."/>
            <person name="Boyd A."/>
            <person name="Liston A."/>
            <person name="Spatafora J."/>
            <person name="Dharmwardhana P."/>
            <person name="Raja R."/>
            <person name="Sullivan C."/>
            <person name="Romanel E."/>
            <person name="Alves-Ferreira M."/>
            <person name="Kulheim C."/>
            <person name="Foley W."/>
            <person name="Carocha V."/>
            <person name="Paiva J."/>
            <person name="Kudrna D."/>
            <person name="Brommonschenkel S."/>
            <person name="Pasquali G."/>
            <person name="Byrne M."/>
            <person name="Rigault P."/>
            <person name="Tibbits J."/>
            <person name="Spokevicius A."/>
            <person name="Jones R."/>
            <person name="Steane D."/>
            <person name="Vaillancourt R."/>
            <person name="Potts B."/>
            <person name="Joubert F."/>
            <person name="Barry K."/>
            <person name="Pappas G."/>
            <person name="Strauss S."/>
            <person name="Jaiswal P."/>
            <person name="Grima-Pettenati J."/>
            <person name="Salse J."/>
            <person name="Van D."/>
            <person name="Rokhsar D."/>
            <person name="Schmutz J."/>
        </authorList>
    </citation>
    <scope>NUCLEOTIDE SEQUENCE</scope>
    <source>
        <tissue evidence="3">Leaf extractions</tissue>
    </source>
</reference>
<keyword evidence="2" id="KW-0812">Transmembrane</keyword>
<evidence type="ECO:0000313" key="4">
    <source>
        <dbReference type="EMBL" id="KCW44732.1"/>
    </source>
</evidence>
<evidence type="ECO:0000313" key="5">
    <source>
        <dbReference type="Proteomes" id="UP000030711"/>
    </source>
</evidence>
<keyword evidence="5" id="KW-1185">Reference proteome</keyword>
<keyword evidence="2" id="KW-0472">Membrane</keyword>
<reference evidence="4" key="1">
    <citation type="submission" date="2013-07" db="EMBL/GenBank/DDBJ databases">
        <title>The genome of Eucalyptus grandis.</title>
        <authorList>
            <person name="Schmutz J."/>
            <person name="Hayes R."/>
            <person name="Myburg A."/>
            <person name="Tuskan G."/>
            <person name="Grattapaglia D."/>
            <person name="Rokhsar D.S."/>
        </authorList>
    </citation>
    <scope>NUCLEOTIDE SEQUENCE</scope>
    <source>
        <tissue evidence="4">Leaf extractions</tissue>
    </source>
</reference>
<dbReference type="InParanoid" id="A0A058ZSF1"/>
<organism evidence="4">
    <name type="scientific">Eucalyptus grandis</name>
    <name type="common">Flooded gum</name>
    <dbReference type="NCBI Taxonomy" id="71139"/>
    <lineage>
        <taxon>Eukaryota</taxon>
        <taxon>Viridiplantae</taxon>
        <taxon>Streptophyta</taxon>
        <taxon>Embryophyta</taxon>
        <taxon>Tracheophyta</taxon>
        <taxon>Spermatophyta</taxon>
        <taxon>Magnoliopsida</taxon>
        <taxon>eudicotyledons</taxon>
        <taxon>Gunneridae</taxon>
        <taxon>Pentapetalae</taxon>
        <taxon>rosids</taxon>
        <taxon>malvids</taxon>
        <taxon>Myrtales</taxon>
        <taxon>Myrtaceae</taxon>
        <taxon>Myrtoideae</taxon>
        <taxon>Eucalypteae</taxon>
        <taxon>Eucalyptus</taxon>
    </lineage>
</organism>
<dbReference type="Gramene" id="KCW44732">
    <property type="protein sequence ID" value="KCW44732"/>
    <property type="gene ID" value="EUGRSUZ_L01727"/>
</dbReference>
<feature type="compositionally biased region" description="Basic and acidic residues" evidence="1">
    <location>
        <begin position="86"/>
        <end position="103"/>
    </location>
</feature>
<protein>
    <recommendedName>
        <fullName evidence="6">Transmembrane protein</fullName>
    </recommendedName>
</protein>
<feature type="transmembrane region" description="Helical" evidence="2">
    <location>
        <begin position="250"/>
        <end position="271"/>
    </location>
</feature>
<feature type="compositionally biased region" description="Acidic residues" evidence="1">
    <location>
        <begin position="7"/>
        <end position="18"/>
    </location>
</feature>
<reference evidence="3" key="4">
    <citation type="submission" date="2023-07" db="EMBL/GenBank/DDBJ databases">
        <authorList>
            <person name="Myburg A.A."/>
            <person name="Grattapaglia D."/>
            <person name="Tuskan G.A."/>
            <person name="Hellsten U."/>
            <person name="Hayes R.D."/>
            <person name="Grimwood J."/>
            <person name="Jenkins J."/>
            <person name="Lindquist E."/>
            <person name="Tice H."/>
            <person name="Bauer D."/>
            <person name="Goodstein D.M."/>
            <person name="Dubchak I."/>
            <person name="Poliakov A."/>
            <person name="Mizrachi E."/>
            <person name="Kullan A.R."/>
            <person name="Hussey S.G."/>
            <person name="Pinard D."/>
            <person name="Van D.M."/>
            <person name="Singh P."/>
            <person name="Van J.I."/>
            <person name="Silva-Junior O.B."/>
            <person name="Togawa R.C."/>
            <person name="Pappas M.R."/>
            <person name="Faria D.A."/>
            <person name="Sansaloni C.P."/>
            <person name="Petroli C.D."/>
            <person name="Yang X."/>
            <person name="Ranjan P."/>
            <person name="Tschaplinski T.J."/>
            <person name="Ye C.Y."/>
            <person name="Li T."/>
            <person name="Sterck L."/>
            <person name="Vanneste K."/>
            <person name="Murat F."/>
            <person name="Soler M."/>
            <person name="Clemente H.S."/>
            <person name="Saidi N."/>
            <person name="Cassan-Wang H."/>
            <person name="Dunand C."/>
            <person name="Hefer C.A."/>
            <person name="Bornberg-Bauer E."/>
            <person name="Kersting A.R."/>
            <person name="Vining K."/>
            <person name="Amarasinghe V."/>
            <person name="Ranik M."/>
            <person name="Naithani S."/>
            <person name="Elser J."/>
            <person name="Boyd A.E."/>
            <person name="Liston A."/>
            <person name="Spatafora J.W."/>
            <person name="Dharmwardhana P."/>
            <person name="Raja R."/>
            <person name="Sullivan C."/>
            <person name="Romanel E."/>
            <person name="Alves-Ferreira M."/>
            <person name="Kulheim C."/>
            <person name="Foley W."/>
            <person name="Carocha V."/>
            <person name="Paiva J."/>
            <person name="Kudrna D."/>
            <person name="Brommonschenkel S.H."/>
            <person name="Pasquali G."/>
            <person name="Byrne M."/>
            <person name="Rigault P."/>
            <person name="Tibbits J."/>
            <person name="Spokevicius A."/>
            <person name="Jones R.C."/>
            <person name="Steane D.A."/>
            <person name="Vaillancourt R.E."/>
            <person name="Potts B.M."/>
            <person name="Joubert F."/>
            <person name="Barry K."/>
            <person name="Pappas G.J."/>
            <person name="Strauss S.H."/>
            <person name="Jaiswal P."/>
            <person name="Grima-Pettenati J."/>
            <person name="Salse J."/>
            <person name="Van D.P."/>
            <person name="Rokhsar D.S."/>
            <person name="Schmutz J."/>
        </authorList>
    </citation>
    <scope>NUCLEOTIDE SEQUENCE</scope>
    <source>
        <tissue evidence="3">Leaf extractions</tissue>
    </source>
</reference>
<name>A0A058ZSF1_EUCGR</name>
<evidence type="ECO:0000256" key="2">
    <source>
        <dbReference type="SAM" id="Phobius"/>
    </source>
</evidence>
<keyword evidence="2" id="KW-1133">Transmembrane helix</keyword>
<dbReference type="EMBL" id="KK199080">
    <property type="protein sequence ID" value="KCW44732.1"/>
    <property type="molecule type" value="Genomic_DNA"/>
</dbReference>
<feature type="region of interest" description="Disordered" evidence="1">
    <location>
        <begin position="1"/>
        <end position="166"/>
    </location>
</feature>
<reference evidence="3" key="2">
    <citation type="journal article" date="2014" name="Nature">
        <title>The genome of Eucalyptus grandis.</title>
        <authorList>
            <person name="Myburg A.A."/>
            <person name="Grattapaglia D."/>
            <person name="Tuskan G.A."/>
            <person name="Hellsten U."/>
            <person name="Hayes R.D."/>
            <person name="Grimwood J."/>
            <person name="Jenkins J."/>
            <person name="Lindquist E."/>
            <person name="Tice H."/>
            <person name="Bauer D."/>
            <person name="Goodstein D.M."/>
            <person name="Dubchak I."/>
            <person name="Poliakov A."/>
            <person name="Mizrachi E."/>
            <person name="Kullan A.R."/>
            <person name="Hussey S.G."/>
            <person name="Pinard D."/>
            <person name="van der Merwe K."/>
            <person name="Singh P."/>
            <person name="van Jaarsveld I."/>
            <person name="Silva-Junior O.B."/>
            <person name="Togawa R.C."/>
            <person name="Pappas M.R."/>
            <person name="Faria D.A."/>
            <person name="Sansaloni C.P."/>
            <person name="Petroli C.D."/>
            <person name="Yang X."/>
            <person name="Ranjan P."/>
            <person name="Tschaplinski T.J."/>
            <person name="Ye C.Y."/>
            <person name="Li T."/>
            <person name="Sterck L."/>
            <person name="Vanneste K."/>
            <person name="Murat F."/>
            <person name="Soler M."/>
            <person name="Clemente H.S."/>
            <person name="Saidi N."/>
            <person name="Cassan-Wang H."/>
            <person name="Dunand C."/>
            <person name="Hefer C.A."/>
            <person name="Bornberg-Bauer E."/>
            <person name="Kersting A.R."/>
            <person name="Vining K."/>
            <person name="Amarasinghe V."/>
            <person name="Ranik M."/>
            <person name="Naithani S."/>
            <person name="Elser J."/>
            <person name="Boyd A.E."/>
            <person name="Liston A."/>
            <person name="Spatafora J.W."/>
            <person name="Dharmwardhana P."/>
            <person name="Raja R."/>
            <person name="Sullivan C."/>
            <person name="Romanel E."/>
            <person name="Alves-Ferreira M."/>
            <person name="Kulheim C."/>
            <person name="Foley W."/>
            <person name="Carocha V."/>
            <person name="Paiva J."/>
            <person name="Kudrna D."/>
            <person name="Brommonschenkel S.H."/>
            <person name="Pasquali G."/>
            <person name="Byrne M."/>
            <person name="Rigault P."/>
            <person name="Tibbits J."/>
            <person name="Spokevicius A."/>
            <person name="Jones R.C."/>
            <person name="Steane D.A."/>
            <person name="Vaillancourt R.E."/>
            <person name="Potts B.M."/>
            <person name="Joubert F."/>
            <person name="Barry K."/>
            <person name="Pappas G.J."/>
            <person name="Strauss S.H."/>
            <person name="Jaiswal P."/>
            <person name="Grima-Pettenati J."/>
            <person name="Salse J."/>
            <person name="Van de Peer Y."/>
            <person name="Rokhsar D.S."/>
            <person name="Schmutz J."/>
        </authorList>
    </citation>
    <scope>NUCLEOTIDE SEQUENCE</scope>
    <source>
        <tissue evidence="3">Leaf extractions</tissue>
    </source>
</reference>
<sequence>MVPTSDSDPDSDADAEGSLEDRIHGSAGEVNGFAGKDGDIEMGLGHTHCHRVPDVLDEITEPSQADLSPSDSPPTVESSRQSQLLRELHEKEKDNPSREHSLDCDPDEPNRVLNMPSTDGDIETGGTPSSVHVQGGPLLQQDSSSQGAGHEDSNIQTGGLHSSGRVHNDPRLGDLCSYHNAPEDNWERLTTMVDPLLGVIIQSACSLVAYKKSDGSSIGKDVLFYLIVAVDVLSFLVALAGKWFRCYKMGGIGLLAAALGFLMTMALVVIYKIG</sequence>
<dbReference type="Proteomes" id="UP000030711">
    <property type="component" value="Unassembled WGS sequence"/>
</dbReference>
<gene>
    <name evidence="4" type="ORF">EUGRSUZ_L01727</name>
</gene>